<evidence type="ECO:0000313" key="6">
    <source>
        <dbReference type="EMBL" id="CAJ0589614.1"/>
    </source>
</evidence>
<keyword evidence="2" id="KW-0378">Hydrolase</keyword>
<keyword evidence="3" id="KW-0269">Exonuclease</keyword>
<dbReference type="InterPro" id="IPR013520">
    <property type="entry name" value="Ribonucl_H"/>
</dbReference>
<evidence type="ECO:0000259" key="5">
    <source>
        <dbReference type="SMART" id="SM00479"/>
    </source>
</evidence>
<gene>
    <name evidence="6" type="ORF">CYNAS_LOCUS1597</name>
</gene>
<evidence type="ECO:0000256" key="2">
    <source>
        <dbReference type="ARBA" id="ARBA00022801"/>
    </source>
</evidence>
<comment type="caution">
    <text evidence="6">The sequence shown here is derived from an EMBL/GenBank/DDBJ whole genome shotgun (WGS) entry which is preliminary data.</text>
</comment>
<dbReference type="SMART" id="SM00479">
    <property type="entry name" value="EXOIII"/>
    <property type="match status" value="1"/>
</dbReference>
<organism evidence="6 7">
    <name type="scientific">Cylicocyclus nassatus</name>
    <name type="common">Nematode worm</name>
    <dbReference type="NCBI Taxonomy" id="53992"/>
    <lineage>
        <taxon>Eukaryota</taxon>
        <taxon>Metazoa</taxon>
        <taxon>Ecdysozoa</taxon>
        <taxon>Nematoda</taxon>
        <taxon>Chromadorea</taxon>
        <taxon>Rhabditida</taxon>
        <taxon>Rhabditina</taxon>
        <taxon>Rhabditomorpha</taxon>
        <taxon>Strongyloidea</taxon>
        <taxon>Strongylidae</taxon>
        <taxon>Cylicocyclus</taxon>
    </lineage>
</organism>
<dbReference type="GO" id="GO:0005634">
    <property type="term" value="C:nucleus"/>
    <property type="evidence" value="ECO:0007669"/>
    <property type="project" value="TreeGrafter"/>
</dbReference>
<name>A0AA36GES1_CYLNA</name>
<dbReference type="InterPro" id="IPR036397">
    <property type="entry name" value="RNaseH_sf"/>
</dbReference>
<dbReference type="EMBL" id="CATQJL010000001">
    <property type="protein sequence ID" value="CAJ0589614.1"/>
    <property type="molecule type" value="Genomic_DNA"/>
</dbReference>
<dbReference type="GO" id="GO:0003676">
    <property type="term" value="F:nucleic acid binding"/>
    <property type="evidence" value="ECO:0007669"/>
    <property type="project" value="InterPro"/>
</dbReference>
<dbReference type="AlphaFoldDB" id="A0AA36GES1"/>
<evidence type="ECO:0000256" key="4">
    <source>
        <dbReference type="SAM" id="MobiDB-lite"/>
    </source>
</evidence>
<dbReference type="PANTHER" id="PTHR12801">
    <property type="entry name" value="RNA EXONUCLEASE REXO1 / RECO3 FAMILY MEMBER-RELATED"/>
    <property type="match status" value="1"/>
</dbReference>
<evidence type="ECO:0000313" key="7">
    <source>
        <dbReference type="Proteomes" id="UP001176961"/>
    </source>
</evidence>
<keyword evidence="1" id="KW-0540">Nuclease</keyword>
<feature type="domain" description="Exonuclease" evidence="5">
    <location>
        <begin position="244"/>
        <end position="421"/>
    </location>
</feature>
<dbReference type="Proteomes" id="UP001176961">
    <property type="component" value="Unassembled WGS sequence"/>
</dbReference>
<evidence type="ECO:0000256" key="1">
    <source>
        <dbReference type="ARBA" id="ARBA00022722"/>
    </source>
</evidence>
<feature type="region of interest" description="Disordered" evidence="4">
    <location>
        <begin position="457"/>
        <end position="486"/>
    </location>
</feature>
<dbReference type="InterPro" id="IPR034922">
    <property type="entry name" value="REX1-like_exo"/>
</dbReference>
<dbReference type="InterPro" id="IPR047021">
    <property type="entry name" value="REXO1/3/4-like"/>
</dbReference>
<evidence type="ECO:0000256" key="3">
    <source>
        <dbReference type="ARBA" id="ARBA00022839"/>
    </source>
</evidence>
<dbReference type="SUPFAM" id="SSF53098">
    <property type="entry name" value="Ribonuclease H-like"/>
    <property type="match status" value="1"/>
</dbReference>
<reference evidence="6" key="1">
    <citation type="submission" date="2023-07" db="EMBL/GenBank/DDBJ databases">
        <authorList>
            <consortium name="CYATHOMIX"/>
        </authorList>
    </citation>
    <scope>NUCLEOTIDE SEQUENCE</scope>
    <source>
        <strain evidence="6">N/A</strain>
    </source>
</reference>
<proteinExistence type="predicted"/>
<dbReference type="PANTHER" id="PTHR12801:SF82">
    <property type="entry name" value="RNA EXONUCLEASE 5"/>
    <property type="match status" value="1"/>
</dbReference>
<feature type="compositionally biased region" description="Basic and acidic residues" evidence="4">
    <location>
        <begin position="475"/>
        <end position="486"/>
    </location>
</feature>
<dbReference type="Gene3D" id="3.30.420.10">
    <property type="entry name" value="Ribonuclease H-like superfamily/Ribonuclease H"/>
    <property type="match status" value="1"/>
</dbReference>
<dbReference type="InterPro" id="IPR012337">
    <property type="entry name" value="RNaseH-like_sf"/>
</dbReference>
<keyword evidence="7" id="KW-1185">Reference proteome</keyword>
<accession>A0AA36GES1</accession>
<protein>
    <recommendedName>
        <fullName evidence="5">Exonuclease domain-containing protein</fullName>
    </recommendedName>
</protein>
<dbReference type="GO" id="GO:0004527">
    <property type="term" value="F:exonuclease activity"/>
    <property type="evidence" value="ECO:0007669"/>
    <property type="project" value="UniProtKB-KW"/>
</dbReference>
<sequence>MDKKKNRHLKKLKKQINELFLMGGITQEEAEAIDEAESAMIARTSVEATSSTSTSTFCTDSSMKISRKLAVARYQRQPGPQLTLTLDRLGGTYMSHAEVSELVQYSVIGPVVNKPRWAHFRPWKSTSQTVLIRVNCPNDYIENNEFSFSFIDQFFNKQWIRMDQAIGDREAFWNHIMQVPVSIQEQIRERVLKVDPMEGIAKGEELRTELLITTPEMVDNGYPFPDGRNIPTKEKYVAVTKDSPIFALDCEMCVTSVSEHELTRISLIREDGSVVLDTLVKPENEIIVSLIVSYDYFITYFSYLWDYLTKFSGITAELMEPVTTTLEDVQAAICAVLPPDAILCGHSLEFDLRAMHMAHPYCIDVSLIYNLSGTVRIKTSLKNLMSLFFEEEIQNSHGHCSVEDAWCALRLLKKKLENGLIFGNCQYGWRYNDFMKQKHAQDAQNLEDKSVADVQPEIAGSDEGGDSEAVVDTPKSSDSEPPTKKSRMEPRKRVFCECGEVIGVDCILENCQCHASPPSQCLRCLTKNASSFPEGDFDWSKAVRSEYCCSYRPLSYYLVDSKKTVMVGFADVKDLHIQRNKVFTLRRPSSFPSLLDYVDEVSCDLLEYGLALIEIDYLKRQEEYSSEEEEDGEVCDGRWRMQRAVHELDGHLEKIIRAAARYSLIMVVMASEKSSVCYLKVKP</sequence>
<dbReference type="CDD" id="cd06145">
    <property type="entry name" value="REX1_like"/>
    <property type="match status" value="1"/>
</dbReference>